<keyword evidence="2" id="KW-0012">Acyltransferase</keyword>
<name>A0A835XPE6_9CHLO</name>
<dbReference type="PANTHER" id="PTHR43420">
    <property type="entry name" value="ACETYLTRANSFERASE"/>
    <property type="match status" value="1"/>
</dbReference>
<accession>A0A835XPE6</accession>
<evidence type="ECO:0000313" key="5">
    <source>
        <dbReference type="Proteomes" id="UP000612055"/>
    </source>
</evidence>
<dbReference type="Gene3D" id="3.40.630.30">
    <property type="match status" value="1"/>
</dbReference>
<keyword evidence="5" id="KW-1185">Reference proteome</keyword>
<gene>
    <name evidence="4" type="ORF">HYH03_013760</name>
</gene>
<feature type="domain" description="N-acetyltransferase" evidence="3">
    <location>
        <begin position="43"/>
        <end position="192"/>
    </location>
</feature>
<organism evidence="4 5">
    <name type="scientific">Edaphochlamys debaryana</name>
    <dbReference type="NCBI Taxonomy" id="47281"/>
    <lineage>
        <taxon>Eukaryota</taxon>
        <taxon>Viridiplantae</taxon>
        <taxon>Chlorophyta</taxon>
        <taxon>core chlorophytes</taxon>
        <taxon>Chlorophyceae</taxon>
        <taxon>CS clade</taxon>
        <taxon>Chlamydomonadales</taxon>
        <taxon>Chlamydomonadales incertae sedis</taxon>
        <taxon>Edaphochlamys</taxon>
    </lineage>
</organism>
<dbReference type="SUPFAM" id="SSF55729">
    <property type="entry name" value="Acyl-CoA N-acyltransferases (Nat)"/>
    <property type="match status" value="1"/>
</dbReference>
<dbReference type="InterPro" id="IPR016181">
    <property type="entry name" value="Acyl_CoA_acyltransferase"/>
</dbReference>
<sequence>MAYLRLLRPSDLRTIQNAYAQLFGLPAPSRRALEEALGSTRWLSIAAVSPDPDSPSREDYMGGFCLSAVATVEAFTSDMGYYPEGAPSSPSAGTGGPVGVQATGLEAVGLPQAERAVNICLLGVLPTYRRRGLARLMLKQVLDSARTASACAVFLHVRPCNAAALALYRSFGFVPTALIPGYYDVPLPPAPEANGTAKADDPAAPPLPAGGDAVLLVLPLTPVAAAAVAAAAEAAAHRVAAAAAAERALAQAQSPSTAPAAAGAAAAAATPSGQAGSRWIGRPAAATTAAAASAASASATSTSGGGGGGGPGLFGILAAAAAGAAEGLSVLLPGRTRGGGSGADDANGRRLSVGGEELLEERGPDGEVYLRGPTDGGEEAAAAAAAAAQEEMEVAATTAAVLAARAAAAAEDSVSVAAGAAAEVAGSGSAGPTGRACLGHAGSGRRRSGPGLGLGVGLGLAGPRRGLEAGPVGAPLGAGGGLRRQGTGVVALRGGAGVTATRGRVAAAVVAVAAARGQAVAAAPSRRLVLGR</sequence>
<protein>
    <recommendedName>
        <fullName evidence="3">N-acetyltransferase domain-containing protein</fullName>
    </recommendedName>
</protein>
<keyword evidence="1" id="KW-0808">Transferase</keyword>
<dbReference type="Proteomes" id="UP000612055">
    <property type="component" value="Unassembled WGS sequence"/>
</dbReference>
<dbReference type="PROSITE" id="PS51186">
    <property type="entry name" value="GNAT"/>
    <property type="match status" value="1"/>
</dbReference>
<dbReference type="OrthoDB" id="41532at2759"/>
<dbReference type="Pfam" id="PF00583">
    <property type="entry name" value="Acetyltransf_1"/>
    <property type="match status" value="1"/>
</dbReference>
<dbReference type="EMBL" id="JAEHOE010000094">
    <property type="protein sequence ID" value="KAG2487621.1"/>
    <property type="molecule type" value="Genomic_DNA"/>
</dbReference>
<evidence type="ECO:0000313" key="4">
    <source>
        <dbReference type="EMBL" id="KAG2487621.1"/>
    </source>
</evidence>
<dbReference type="AlphaFoldDB" id="A0A835XPE6"/>
<dbReference type="InterPro" id="IPR000182">
    <property type="entry name" value="GNAT_dom"/>
</dbReference>
<evidence type="ECO:0000259" key="3">
    <source>
        <dbReference type="PROSITE" id="PS51186"/>
    </source>
</evidence>
<proteinExistence type="predicted"/>
<reference evidence="4" key="1">
    <citation type="journal article" date="2020" name="bioRxiv">
        <title>Comparative genomics of Chlamydomonas.</title>
        <authorList>
            <person name="Craig R.J."/>
            <person name="Hasan A.R."/>
            <person name="Ness R.W."/>
            <person name="Keightley P.D."/>
        </authorList>
    </citation>
    <scope>NUCLEOTIDE SEQUENCE</scope>
    <source>
        <strain evidence="4">CCAP 11/70</strain>
    </source>
</reference>
<comment type="caution">
    <text evidence="4">The sequence shown here is derived from an EMBL/GenBank/DDBJ whole genome shotgun (WGS) entry which is preliminary data.</text>
</comment>
<dbReference type="CDD" id="cd04301">
    <property type="entry name" value="NAT_SF"/>
    <property type="match status" value="1"/>
</dbReference>
<evidence type="ECO:0000256" key="1">
    <source>
        <dbReference type="ARBA" id="ARBA00022679"/>
    </source>
</evidence>
<evidence type="ECO:0000256" key="2">
    <source>
        <dbReference type="ARBA" id="ARBA00023315"/>
    </source>
</evidence>
<dbReference type="InterPro" id="IPR050680">
    <property type="entry name" value="YpeA/RimI_acetyltransf"/>
</dbReference>
<dbReference type="GO" id="GO:0016747">
    <property type="term" value="F:acyltransferase activity, transferring groups other than amino-acyl groups"/>
    <property type="evidence" value="ECO:0007669"/>
    <property type="project" value="InterPro"/>
</dbReference>